<name>I5C5K0_9BACT</name>
<protein>
    <submittedName>
        <fullName evidence="1">Uncharacterized protein</fullName>
    </submittedName>
</protein>
<dbReference type="PROSITE" id="PS51257">
    <property type="entry name" value="PROKAR_LIPOPROTEIN"/>
    <property type="match status" value="1"/>
</dbReference>
<sequence length="100" mass="11385">MFKAEKINVNMKSFRHVSALLLGLWLWTGCSEEREQELDPQGAARVNVFLVDAPAAFDEVWVEVVAVELRPRQNGPEHDERAGFASLMKMRQQGCLICLR</sequence>
<keyword evidence="2" id="KW-1185">Reference proteome</keyword>
<dbReference type="AlphaFoldDB" id="I5C5K0"/>
<reference evidence="1 2" key="1">
    <citation type="submission" date="2012-05" db="EMBL/GenBank/DDBJ databases">
        <title>Genome sequence of Nitritalea halalkaliphila LW7.</title>
        <authorList>
            <person name="Jangir P.K."/>
            <person name="Singh A."/>
            <person name="Shivaji S."/>
            <person name="Sharma R."/>
        </authorList>
    </citation>
    <scope>NUCLEOTIDE SEQUENCE [LARGE SCALE GENOMIC DNA]</scope>
    <source>
        <strain evidence="1 2">LW7</strain>
    </source>
</reference>
<dbReference type="Proteomes" id="UP000005551">
    <property type="component" value="Unassembled WGS sequence"/>
</dbReference>
<gene>
    <name evidence="1" type="ORF">A3SI_07364</name>
</gene>
<evidence type="ECO:0000313" key="1">
    <source>
        <dbReference type="EMBL" id="EIM77102.1"/>
    </source>
</evidence>
<dbReference type="STRING" id="1189621.A3SI_07364"/>
<organism evidence="1 2">
    <name type="scientific">Nitritalea halalkaliphila LW7</name>
    <dbReference type="NCBI Taxonomy" id="1189621"/>
    <lineage>
        <taxon>Bacteria</taxon>
        <taxon>Pseudomonadati</taxon>
        <taxon>Bacteroidota</taxon>
        <taxon>Cytophagia</taxon>
        <taxon>Cytophagales</taxon>
        <taxon>Cyclobacteriaceae</taxon>
        <taxon>Nitritalea</taxon>
    </lineage>
</organism>
<dbReference type="EMBL" id="AJYA01000016">
    <property type="protein sequence ID" value="EIM77102.1"/>
    <property type="molecule type" value="Genomic_DNA"/>
</dbReference>
<evidence type="ECO:0000313" key="2">
    <source>
        <dbReference type="Proteomes" id="UP000005551"/>
    </source>
</evidence>
<comment type="caution">
    <text evidence="1">The sequence shown here is derived from an EMBL/GenBank/DDBJ whole genome shotgun (WGS) entry which is preliminary data.</text>
</comment>
<accession>I5C5K0</accession>
<proteinExistence type="predicted"/>